<evidence type="ECO:0000256" key="8">
    <source>
        <dbReference type="ARBA" id="ARBA00022833"/>
    </source>
</evidence>
<keyword evidence="8 12" id="KW-0862">Zinc</keyword>
<keyword evidence="7 12" id="KW-0378">Hydrolase</keyword>
<dbReference type="EC" id="3.4.24.59" evidence="4"/>
<dbReference type="GO" id="GO:0046872">
    <property type="term" value="F:metal ion binding"/>
    <property type="evidence" value="ECO:0007669"/>
    <property type="project" value="UniProtKB-UniRule"/>
</dbReference>
<dbReference type="PANTHER" id="PTHR11804">
    <property type="entry name" value="PROTEASE M3 THIMET OLIGOPEPTIDASE-RELATED"/>
    <property type="match status" value="1"/>
</dbReference>
<evidence type="ECO:0000313" key="15">
    <source>
        <dbReference type="EMBL" id="TPX44439.1"/>
    </source>
</evidence>
<evidence type="ECO:0000256" key="7">
    <source>
        <dbReference type="ARBA" id="ARBA00022801"/>
    </source>
</evidence>
<dbReference type="GO" id="GO:0006518">
    <property type="term" value="P:peptide metabolic process"/>
    <property type="evidence" value="ECO:0007669"/>
    <property type="project" value="TreeGrafter"/>
</dbReference>
<dbReference type="Gene3D" id="1.10.1370.10">
    <property type="entry name" value="Neurolysin, domain 3"/>
    <property type="match status" value="1"/>
</dbReference>
<dbReference type="PANTHER" id="PTHR11804:SF79">
    <property type="entry name" value="MITOCHONDRIAL INTERMEDIATE PEPTIDASE"/>
    <property type="match status" value="1"/>
</dbReference>
<evidence type="ECO:0000259" key="14">
    <source>
        <dbReference type="Pfam" id="PF01432"/>
    </source>
</evidence>
<evidence type="ECO:0000256" key="5">
    <source>
        <dbReference type="ARBA" id="ARBA00022670"/>
    </source>
</evidence>
<dbReference type="InterPro" id="IPR024077">
    <property type="entry name" value="Neurolysin/TOP_dom2"/>
</dbReference>
<evidence type="ECO:0000313" key="16">
    <source>
        <dbReference type="Proteomes" id="UP000320475"/>
    </source>
</evidence>
<keyword evidence="9" id="KW-0809">Transit peptide</keyword>
<sequence length="822" mass="92097">MVICRQCRLAAAIRPGRWPYGQRALSGNSLHQGRPLSFLSNLATLGHSSIKDHDEHLVQAFDHSPRQQHRQSYLFRYTKPITGLFGYTSLQHPNDLVEAARETLNQAQQVVHQVCCTSGDEHHLRRIVKRLDRLSDLICSVVDGAEVVKNLHPDTRWVAAAKEAHLVLCDYLNQLNTHTGLYKVLKKAVNSPSVVSHWDEQERHVAKLLLADFEKSGIHLSQIAREKVVDLHNRILSVGQDFVMGAGPGVPAVLFNDAYNDLAGVPKEIIESCLVSKKTHRLLHKQSNTGTYIARAIVPMGSPAVGAVLRFARNETARKRVFEASNSGANAQVALLEDLLKSRAELANVLGLLSYSSLHLSDKMAKTPETVINFLNELADTYRPQAETKLQQLRDIKQSHTASSTSNRIYAWDRFFYSQLSSDSLDTIDMTGLRDPFHPSHHTHSSSQHTMDSISAYLTPGLAFKGIAYLFRLLYGVRLHVLPVAPGETWHSDVVRLDVLSEVDGTLLGTIYCDLYEREVGGGRKYESAAHFTVRGSRRLDHDDIDVDSNSDKRRTPLQRPEGTAVMDGKRYQIPVVVLITSFQRPSSNKPCLLSLGEVETLFHEMGHAVHSMLARTDYQHIAGTRCSVDFVEIPSMFHERFARHPVILSYFARHYVTGTPLPPAILQSIYNTSGYTNPLDGLSQVQAAALDQAFHSSEALSPSFDSTKVAKQVHDRYSWIPYVEGTRWHAQFSHLYSYGASYYAYFWSKRWVGRIHEKLFDVAGANGSGINSIVTEEDVKDVWRRSGDIFWKELLAPGGGRDPLLGLHKLGLDIEGDARRK</sequence>
<dbReference type="Pfam" id="PF01432">
    <property type="entry name" value="Peptidase_M3"/>
    <property type="match status" value="1"/>
</dbReference>
<dbReference type="EMBL" id="QEAM01000183">
    <property type="protein sequence ID" value="TPX44439.1"/>
    <property type="molecule type" value="Genomic_DNA"/>
</dbReference>
<dbReference type="GO" id="GO:0006627">
    <property type="term" value="P:protein processing involved in protein targeting to mitochondrion"/>
    <property type="evidence" value="ECO:0007669"/>
    <property type="project" value="TreeGrafter"/>
</dbReference>
<proteinExistence type="inferred from homology"/>
<dbReference type="SUPFAM" id="SSF55486">
    <property type="entry name" value="Metalloproteases ('zincins'), catalytic domain"/>
    <property type="match status" value="1"/>
</dbReference>
<keyword evidence="6 12" id="KW-0479">Metal-binding</keyword>
<evidence type="ECO:0000256" key="1">
    <source>
        <dbReference type="ARBA" id="ARBA00000436"/>
    </source>
</evidence>
<comment type="cofactor">
    <cofactor evidence="12">
        <name>Zn(2+)</name>
        <dbReference type="ChEBI" id="CHEBI:29105"/>
    </cofactor>
    <text evidence="12">Binds 1 zinc ion.</text>
</comment>
<protein>
    <recommendedName>
        <fullName evidence="4">mitochondrial intermediate peptidase</fullName>
        <ecNumber evidence="4">3.4.24.59</ecNumber>
    </recommendedName>
</protein>
<dbReference type="AlphaFoldDB" id="A0A507CZ02"/>
<gene>
    <name evidence="15" type="ORF">SeLEV6574_g04509</name>
</gene>
<evidence type="ECO:0000256" key="12">
    <source>
        <dbReference type="RuleBase" id="RU003435"/>
    </source>
</evidence>
<dbReference type="InterPro" id="IPR024079">
    <property type="entry name" value="MetalloPept_cat_dom_sf"/>
</dbReference>
<dbReference type="Proteomes" id="UP000320475">
    <property type="component" value="Unassembled WGS sequence"/>
</dbReference>
<comment type="subcellular location">
    <subcellularLocation>
        <location evidence="2">Mitochondrion matrix</location>
    </subcellularLocation>
</comment>
<dbReference type="InterPro" id="IPR033851">
    <property type="entry name" value="M3A_MIP"/>
</dbReference>
<evidence type="ECO:0000256" key="9">
    <source>
        <dbReference type="ARBA" id="ARBA00022946"/>
    </source>
</evidence>
<dbReference type="Gene3D" id="3.40.390.10">
    <property type="entry name" value="Collagenase (Catalytic Domain)"/>
    <property type="match status" value="1"/>
</dbReference>
<organism evidence="15 16">
    <name type="scientific">Synchytrium endobioticum</name>
    <dbReference type="NCBI Taxonomy" id="286115"/>
    <lineage>
        <taxon>Eukaryota</taxon>
        <taxon>Fungi</taxon>
        <taxon>Fungi incertae sedis</taxon>
        <taxon>Chytridiomycota</taxon>
        <taxon>Chytridiomycota incertae sedis</taxon>
        <taxon>Chytridiomycetes</taxon>
        <taxon>Synchytriales</taxon>
        <taxon>Synchytriaceae</taxon>
        <taxon>Synchytrium</taxon>
    </lineage>
</organism>
<feature type="region of interest" description="Disordered" evidence="13">
    <location>
        <begin position="543"/>
        <end position="562"/>
    </location>
</feature>
<dbReference type="CDD" id="cd06457">
    <property type="entry name" value="M3A_MIP"/>
    <property type="match status" value="1"/>
</dbReference>
<comment type="similarity">
    <text evidence="3 12">Belongs to the peptidase M3 family.</text>
</comment>
<keyword evidence="10 12" id="KW-0482">Metalloprotease</keyword>
<feature type="domain" description="Peptidase M3A/M3B catalytic" evidence="14">
    <location>
        <begin position="312"/>
        <end position="814"/>
    </location>
</feature>
<reference evidence="15 16" key="1">
    <citation type="journal article" date="2019" name="Sci. Rep.">
        <title>Comparative genomics of chytrid fungi reveal insights into the obligate biotrophic and pathogenic lifestyle of Synchytrium endobioticum.</title>
        <authorList>
            <person name="van de Vossenberg B.T.L.H."/>
            <person name="Warris S."/>
            <person name="Nguyen H.D.T."/>
            <person name="van Gent-Pelzer M.P.E."/>
            <person name="Joly D.L."/>
            <person name="van de Geest H.C."/>
            <person name="Bonants P.J.M."/>
            <person name="Smith D.S."/>
            <person name="Levesque C.A."/>
            <person name="van der Lee T.A.J."/>
        </authorList>
    </citation>
    <scope>NUCLEOTIDE SEQUENCE [LARGE SCALE GENOMIC DNA]</scope>
    <source>
        <strain evidence="15 16">LEV6574</strain>
    </source>
</reference>
<dbReference type="OrthoDB" id="17530at2759"/>
<comment type="caution">
    <text evidence="15">The sequence shown here is derived from an EMBL/GenBank/DDBJ whole genome shotgun (WGS) entry which is preliminary data.</text>
</comment>
<evidence type="ECO:0000256" key="11">
    <source>
        <dbReference type="ARBA" id="ARBA00023128"/>
    </source>
</evidence>
<evidence type="ECO:0000256" key="13">
    <source>
        <dbReference type="SAM" id="MobiDB-lite"/>
    </source>
</evidence>
<keyword evidence="5 12" id="KW-0645">Protease</keyword>
<dbReference type="VEuPathDB" id="FungiDB:SeMB42_g02758"/>
<dbReference type="GO" id="GO:0004222">
    <property type="term" value="F:metalloendopeptidase activity"/>
    <property type="evidence" value="ECO:0007669"/>
    <property type="project" value="UniProtKB-EC"/>
</dbReference>
<evidence type="ECO:0000256" key="4">
    <source>
        <dbReference type="ARBA" id="ARBA00012441"/>
    </source>
</evidence>
<name>A0A507CZ02_9FUNG</name>
<dbReference type="GO" id="GO:0005759">
    <property type="term" value="C:mitochondrial matrix"/>
    <property type="evidence" value="ECO:0007669"/>
    <property type="project" value="UniProtKB-SubCell"/>
</dbReference>
<evidence type="ECO:0000256" key="10">
    <source>
        <dbReference type="ARBA" id="ARBA00023049"/>
    </source>
</evidence>
<comment type="catalytic activity">
    <reaction evidence="1">
        <text>Release of an N-terminal octapeptide as second stage of processing of some proteins imported into the mitochondrion.</text>
        <dbReference type="EC" id="3.4.24.59"/>
    </reaction>
</comment>
<accession>A0A507CZ02</accession>
<evidence type="ECO:0000256" key="6">
    <source>
        <dbReference type="ARBA" id="ARBA00022723"/>
    </source>
</evidence>
<evidence type="ECO:0000256" key="2">
    <source>
        <dbReference type="ARBA" id="ARBA00004305"/>
    </source>
</evidence>
<evidence type="ECO:0000256" key="3">
    <source>
        <dbReference type="ARBA" id="ARBA00006040"/>
    </source>
</evidence>
<dbReference type="InterPro" id="IPR001567">
    <property type="entry name" value="Pept_M3A_M3B_dom"/>
</dbReference>
<dbReference type="InterPro" id="IPR045090">
    <property type="entry name" value="Pept_M3A_M3B"/>
</dbReference>
<keyword evidence="11" id="KW-0496">Mitochondrion</keyword>